<reference evidence="4 5" key="1">
    <citation type="journal article" date="2016" name="Nat. Commun.">
        <title>Thousands of microbial genomes shed light on interconnected biogeochemical processes in an aquifer system.</title>
        <authorList>
            <person name="Anantharaman K."/>
            <person name="Brown C.T."/>
            <person name="Hug L.A."/>
            <person name="Sharon I."/>
            <person name="Castelle C.J."/>
            <person name="Probst A.J."/>
            <person name="Thomas B.C."/>
            <person name="Singh A."/>
            <person name="Wilkins M.J."/>
            <person name="Karaoz U."/>
            <person name="Brodie E.L."/>
            <person name="Williams K.H."/>
            <person name="Hubbard S.S."/>
            <person name="Banfield J.F."/>
        </authorList>
    </citation>
    <scope>NUCLEOTIDE SEQUENCE [LARGE SCALE GENOMIC DNA]</scope>
</reference>
<evidence type="ECO:0000313" key="5">
    <source>
        <dbReference type="Proteomes" id="UP000178065"/>
    </source>
</evidence>
<keyword evidence="2 3" id="KW-0663">Pyridoxal phosphate</keyword>
<dbReference type="Gene3D" id="3.40.640.10">
    <property type="entry name" value="Type I PLP-dependent aspartate aminotransferase-like (Major domain)"/>
    <property type="match status" value="1"/>
</dbReference>
<dbReference type="EMBL" id="MHTT01000020">
    <property type="protein sequence ID" value="OHA65114.1"/>
    <property type="molecule type" value="Genomic_DNA"/>
</dbReference>
<dbReference type="AlphaFoldDB" id="A0A1G2QWW8"/>
<name>A0A1G2QWW8_9BACT</name>
<dbReference type="GO" id="GO:0030170">
    <property type="term" value="F:pyridoxal phosphate binding"/>
    <property type="evidence" value="ECO:0007669"/>
    <property type="project" value="TreeGrafter"/>
</dbReference>
<dbReference type="PANTHER" id="PTHR30244:SF39">
    <property type="entry name" value="BLR3650 PROTEIN"/>
    <property type="match status" value="1"/>
</dbReference>
<dbReference type="STRING" id="1802448.A2672_03200"/>
<dbReference type="InterPro" id="IPR015422">
    <property type="entry name" value="PyrdxlP-dep_Trfase_small"/>
</dbReference>
<feature type="modified residue" description="N6-(pyridoxal phosphate)lysine" evidence="2">
    <location>
        <position position="181"/>
    </location>
</feature>
<evidence type="ECO:0000313" key="4">
    <source>
        <dbReference type="EMBL" id="OHA65114.1"/>
    </source>
</evidence>
<evidence type="ECO:0000256" key="2">
    <source>
        <dbReference type="PIRSR" id="PIRSR000390-2"/>
    </source>
</evidence>
<sequence>MKIPLARPSITEKERRAVAKVLETSQLSLGRKQREFEKRLAEQAGRKHAVVVNSGTAALHLIVRALDIGKGDEVITTPFSFIASSNCILYEGATPVFCDIKEKTRNIDASQIEKKITKKTKAILAVDVFGHPADWDAILKIAAKHKLKVIEDSAEAIGSAYKGRPCGSFGDASIFSFYPNKQITTSEGGAVLTNLREIADLCRSMANQGRKIEGGKWLEHVRLGYNYRMPEMEAALGIAQLSRLSGFVRKRARVASLYNELLSGVPNVEIPSLAPHVTKMSWFVYVIALSKRYSRKNRDRILESLRKQSIQCGTYFQSIHLQPLYQKEFGYKKGMFPVAESLSGRTIALPFYPDLTAKEVVRVCSALARCL</sequence>
<dbReference type="CDD" id="cd00616">
    <property type="entry name" value="AHBA_syn"/>
    <property type="match status" value="1"/>
</dbReference>
<protein>
    <submittedName>
        <fullName evidence="4">Polysaccharide biosynthesis protein</fullName>
    </submittedName>
</protein>
<accession>A0A1G2QWW8</accession>
<proteinExistence type="inferred from homology"/>
<comment type="caution">
    <text evidence="4">The sequence shown here is derived from an EMBL/GenBank/DDBJ whole genome shotgun (WGS) entry which is preliminary data.</text>
</comment>
<dbReference type="InterPro" id="IPR015421">
    <property type="entry name" value="PyrdxlP-dep_Trfase_major"/>
</dbReference>
<organism evidence="4 5">
    <name type="scientific">Candidatus Wildermuthbacteria bacterium RIFCSPHIGHO2_01_FULL_49_22b</name>
    <dbReference type="NCBI Taxonomy" id="1802448"/>
    <lineage>
        <taxon>Bacteria</taxon>
        <taxon>Candidatus Wildermuthiibacteriota</taxon>
    </lineage>
</organism>
<comment type="similarity">
    <text evidence="3">Belongs to the DegT/DnrJ/EryC1 family.</text>
</comment>
<dbReference type="GO" id="GO:0000271">
    <property type="term" value="P:polysaccharide biosynthetic process"/>
    <property type="evidence" value="ECO:0007669"/>
    <property type="project" value="TreeGrafter"/>
</dbReference>
<dbReference type="InterPro" id="IPR015424">
    <property type="entry name" value="PyrdxlP-dep_Trfase"/>
</dbReference>
<dbReference type="InterPro" id="IPR000653">
    <property type="entry name" value="DegT/StrS_aminotransferase"/>
</dbReference>
<dbReference type="Proteomes" id="UP000178065">
    <property type="component" value="Unassembled WGS sequence"/>
</dbReference>
<gene>
    <name evidence="4" type="ORF">A2672_03200</name>
</gene>
<dbReference type="SUPFAM" id="SSF53383">
    <property type="entry name" value="PLP-dependent transferases"/>
    <property type="match status" value="1"/>
</dbReference>
<dbReference type="Pfam" id="PF01041">
    <property type="entry name" value="DegT_DnrJ_EryC1"/>
    <property type="match status" value="1"/>
</dbReference>
<dbReference type="PANTHER" id="PTHR30244">
    <property type="entry name" value="TRANSAMINASE"/>
    <property type="match status" value="1"/>
</dbReference>
<dbReference type="Gene3D" id="3.90.1150.10">
    <property type="entry name" value="Aspartate Aminotransferase, domain 1"/>
    <property type="match status" value="1"/>
</dbReference>
<dbReference type="GO" id="GO:0008483">
    <property type="term" value="F:transaminase activity"/>
    <property type="evidence" value="ECO:0007669"/>
    <property type="project" value="TreeGrafter"/>
</dbReference>
<evidence type="ECO:0000256" key="1">
    <source>
        <dbReference type="PIRSR" id="PIRSR000390-1"/>
    </source>
</evidence>
<dbReference type="PIRSF" id="PIRSF000390">
    <property type="entry name" value="PLP_StrS"/>
    <property type="match status" value="1"/>
</dbReference>
<evidence type="ECO:0000256" key="3">
    <source>
        <dbReference type="RuleBase" id="RU004508"/>
    </source>
</evidence>
<feature type="active site" description="Proton acceptor" evidence="1">
    <location>
        <position position="181"/>
    </location>
</feature>